<proteinExistence type="predicted"/>
<evidence type="ECO:0000256" key="1">
    <source>
        <dbReference type="ARBA" id="ARBA00022553"/>
    </source>
</evidence>
<dbReference type="PROSITE" id="PS50110">
    <property type="entry name" value="RESPONSE_REGULATORY"/>
    <property type="match status" value="1"/>
</dbReference>
<dbReference type="EMBL" id="CADCXN010000116">
    <property type="protein sequence ID" value="CAA9892819.1"/>
    <property type="molecule type" value="Genomic_DNA"/>
</dbReference>
<dbReference type="InterPro" id="IPR011006">
    <property type="entry name" value="CheY-like_superfamily"/>
</dbReference>
<dbReference type="InterPro" id="IPR050595">
    <property type="entry name" value="Bact_response_regulator"/>
</dbReference>
<keyword evidence="6" id="KW-1185">Reference proteome</keyword>
<evidence type="ECO:0000256" key="2">
    <source>
        <dbReference type="PROSITE-ProRule" id="PRU00169"/>
    </source>
</evidence>
<dbReference type="Gene3D" id="3.40.50.2300">
    <property type="match status" value="1"/>
</dbReference>
<evidence type="ECO:0000313" key="6">
    <source>
        <dbReference type="Proteomes" id="UP000494216"/>
    </source>
</evidence>
<keyword evidence="1 2" id="KW-0597">Phosphoprotein</keyword>
<dbReference type="SUPFAM" id="SSF55785">
    <property type="entry name" value="PYP-like sensor domain (PAS domain)"/>
    <property type="match status" value="1"/>
</dbReference>
<keyword evidence="3" id="KW-0175">Coiled coil</keyword>
<protein>
    <submittedName>
        <fullName evidence="5">PAS domain-containing protein</fullName>
    </submittedName>
</protein>
<feature type="coiled-coil region" evidence="3">
    <location>
        <begin position="138"/>
        <end position="165"/>
    </location>
</feature>
<dbReference type="SMART" id="SM00448">
    <property type="entry name" value="REC"/>
    <property type="match status" value="1"/>
</dbReference>
<dbReference type="InterPro" id="IPR001789">
    <property type="entry name" value="Sig_transdc_resp-reg_receiver"/>
</dbReference>
<dbReference type="PANTHER" id="PTHR44591">
    <property type="entry name" value="STRESS RESPONSE REGULATOR PROTEIN 1"/>
    <property type="match status" value="1"/>
</dbReference>
<feature type="domain" description="Response regulatory" evidence="4">
    <location>
        <begin position="10"/>
        <end position="125"/>
    </location>
</feature>
<accession>A0A8S0Y739</accession>
<evidence type="ECO:0000256" key="3">
    <source>
        <dbReference type="SAM" id="Coils"/>
    </source>
</evidence>
<dbReference type="PANTHER" id="PTHR44591:SF19">
    <property type="entry name" value="TWO-COMPONENT RESPONSE REGULATOR-RELATED"/>
    <property type="match status" value="1"/>
</dbReference>
<dbReference type="SUPFAM" id="SSF52172">
    <property type="entry name" value="CheY-like"/>
    <property type="match status" value="1"/>
</dbReference>
<evidence type="ECO:0000259" key="4">
    <source>
        <dbReference type="PROSITE" id="PS50110"/>
    </source>
</evidence>
<dbReference type="InterPro" id="IPR035965">
    <property type="entry name" value="PAS-like_dom_sf"/>
</dbReference>
<name>A0A8S0Y739_9GAMM</name>
<organism evidence="5 6">
    <name type="scientific">Candidatus Methylobacter favarea</name>
    <dbReference type="NCBI Taxonomy" id="2707345"/>
    <lineage>
        <taxon>Bacteria</taxon>
        <taxon>Pseudomonadati</taxon>
        <taxon>Pseudomonadota</taxon>
        <taxon>Gammaproteobacteria</taxon>
        <taxon>Methylococcales</taxon>
        <taxon>Methylococcaceae</taxon>
        <taxon>Methylobacter</taxon>
    </lineage>
</organism>
<dbReference type="AlphaFoldDB" id="A0A8S0Y739"/>
<comment type="caution">
    <text evidence="5">The sequence shown here is derived from an EMBL/GenBank/DDBJ whole genome shotgun (WGS) entry which is preliminary data.</text>
</comment>
<reference evidence="5 6" key="1">
    <citation type="submission" date="2020-02" db="EMBL/GenBank/DDBJ databases">
        <authorList>
            <person name="Hogendoorn C."/>
        </authorList>
    </citation>
    <scope>NUCLEOTIDE SEQUENCE [LARGE SCALE GENOMIC DNA]</scope>
    <source>
        <strain evidence="5">METHB21</strain>
    </source>
</reference>
<gene>
    <name evidence="5" type="ORF">METHB2_820006</name>
</gene>
<dbReference type="RefSeq" id="WP_174627548.1">
    <property type="nucleotide sequence ID" value="NZ_CADCXN010000116.1"/>
</dbReference>
<evidence type="ECO:0000313" key="5">
    <source>
        <dbReference type="EMBL" id="CAA9892819.1"/>
    </source>
</evidence>
<feature type="modified residue" description="4-aspartylphosphate" evidence="2">
    <location>
        <position position="59"/>
    </location>
</feature>
<dbReference type="Proteomes" id="UP000494216">
    <property type="component" value="Unassembled WGS sequence"/>
</dbReference>
<dbReference type="Pfam" id="PF00072">
    <property type="entry name" value="Response_reg"/>
    <property type="match status" value="1"/>
</dbReference>
<sequence>MTGETQIVRTLLLVDDEINITNALNRTLRRDGYTILIAMSAEEGLALLTQHEVGVIISDQRMPHMTGVEFLRQVKVLYPKTQRIVLSGYTELESVTSAINEGAICKFITKPWDDELLRDNIREAFQYYEMQQENCRLTRELQSVNEKLSLLNQNLEQKVADKAREAFHTINLLQISQEILEHLPIGIIGIDNQNMIVASNRCAEALFHHPSGTCLLGLMTEEVFPQTLLQWLPKTYSPDFIQVDAGAVTLKENVSVHVLISTMGNISQSRGTIIILSPYEEKLKCLF</sequence>
<dbReference type="CDD" id="cd17569">
    <property type="entry name" value="REC_HupR-like"/>
    <property type="match status" value="1"/>
</dbReference>
<dbReference type="GO" id="GO:0000160">
    <property type="term" value="P:phosphorelay signal transduction system"/>
    <property type="evidence" value="ECO:0007669"/>
    <property type="project" value="InterPro"/>
</dbReference>